<dbReference type="InterPro" id="IPR006594">
    <property type="entry name" value="LisH"/>
</dbReference>
<reference evidence="4" key="1">
    <citation type="journal article" date="2014" name="Genome Announc.">
        <title>Genome sequence of the yeast Cyberlindnera fabianii (Hansenula fabianii).</title>
        <authorList>
            <person name="Freel K.C."/>
            <person name="Sarilar V."/>
            <person name="Neuveglise C."/>
            <person name="Devillers H."/>
            <person name="Friedrich A."/>
            <person name="Schacherer J."/>
        </authorList>
    </citation>
    <scope>NUCLEOTIDE SEQUENCE</scope>
    <source>
        <strain evidence="4">YJS4271</strain>
    </source>
</reference>
<proteinExistence type="predicted"/>
<dbReference type="InterPro" id="IPR024964">
    <property type="entry name" value="CTLH/CRA"/>
</dbReference>
<dbReference type="InterPro" id="IPR003877">
    <property type="entry name" value="SPRY_dom"/>
</dbReference>
<protein>
    <submittedName>
        <fullName evidence="4">CYFA0S11e03246g1_1</fullName>
    </submittedName>
</protein>
<dbReference type="Gene3D" id="2.60.120.920">
    <property type="match status" value="1"/>
</dbReference>
<dbReference type="Pfam" id="PF10607">
    <property type="entry name" value="CTLH"/>
    <property type="match status" value="1"/>
</dbReference>
<dbReference type="SMART" id="SM00757">
    <property type="entry name" value="CRA"/>
    <property type="match status" value="1"/>
</dbReference>
<dbReference type="SUPFAM" id="SSF49899">
    <property type="entry name" value="Concanavalin A-like lectins/glucanases"/>
    <property type="match status" value="1"/>
</dbReference>
<dbReference type="InterPro" id="IPR006595">
    <property type="entry name" value="CTLH_C"/>
</dbReference>
<evidence type="ECO:0000313" key="4">
    <source>
        <dbReference type="EMBL" id="CDR43287.1"/>
    </source>
</evidence>
<sequence>MESQNDVFRLPPYLLKTPYGESLKKQLVQPVGLTKSFSQASRLSTYGVMGSMPARFSDSDYDQSLVSMLTPHPSRAGEERQGGADTLSAMDEHMEEDHDPLESIYYNEPMDVDVEDEDDEDHDVALDVDDDEEDSSYPLYPDEHQSGVRRLSTSRRRRSSARSGRTIRRGGSVSGTPSVFKYPLPLKWIVNPNTQMTVTDGGLSLKVDQVRTAVSSSSISKNYDFHNAKANATVPVQAGVFYYEVKITNATNNSNKSCCDVSIGFMLASVGTVTKMAGLEIGTYGFNGHEGTTTSNQTVMRRYNREFGQGDTIGCGVNFATKKVFYTKNGIYLGTAFKDINKPIIPIISLKSGNAISTNFGMQEFLFDIEGYIDQEKRKVTQKVMDHTSTGHGTGPDISPADMDLRVNTNTDKELPSLMQKLVSSYFDHLGYVDISKTFSAEVKREQLEGSTKTGSNIVLSDEEMIDDKESTVEEKNLKVRQQIRKNLLEGDIDGAIKLTNAHFPKVFAEHEEILFKLSCNKFIELIKRSDIDDAIQYGQSLREKYNENTRYQEFLNDIFSLLAYENPQESEFGYLLKEGEILKISDELNSEILKSLGKSSVSELESLIKHTKVMLNVLSLDTAQPDTLLLTNEEFGL</sequence>
<dbReference type="PANTHER" id="PTHR12864">
    <property type="entry name" value="RAN BINDING PROTEIN 9-RELATED"/>
    <property type="match status" value="1"/>
</dbReference>
<dbReference type="EMBL" id="LK052896">
    <property type="protein sequence ID" value="CDR43287.1"/>
    <property type="molecule type" value="Genomic_DNA"/>
</dbReference>
<dbReference type="Pfam" id="PF00622">
    <property type="entry name" value="SPRY"/>
    <property type="match status" value="1"/>
</dbReference>
<name>A0A061B1C3_CYBFA</name>
<dbReference type="InterPro" id="IPR043136">
    <property type="entry name" value="B30.2/SPRY_sf"/>
</dbReference>
<dbReference type="InterPro" id="IPR013144">
    <property type="entry name" value="CRA_dom"/>
</dbReference>
<dbReference type="VEuPathDB" id="FungiDB:BON22_2950"/>
<dbReference type="InterPro" id="IPR044736">
    <property type="entry name" value="Gid1/RanBPM/SPLA_SPRY"/>
</dbReference>
<organism evidence="4">
    <name type="scientific">Cyberlindnera fabianii</name>
    <name type="common">Yeast</name>
    <name type="synonym">Hansenula fabianii</name>
    <dbReference type="NCBI Taxonomy" id="36022"/>
    <lineage>
        <taxon>Eukaryota</taxon>
        <taxon>Fungi</taxon>
        <taxon>Dikarya</taxon>
        <taxon>Ascomycota</taxon>
        <taxon>Saccharomycotina</taxon>
        <taxon>Saccharomycetes</taxon>
        <taxon>Phaffomycetales</taxon>
        <taxon>Phaffomycetaceae</taxon>
        <taxon>Cyberlindnera</taxon>
    </lineage>
</organism>
<dbReference type="SMART" id="SM00668">
    <property type="entry name" value="CTLH"/>
    <property type="match status" value="1"/>
</dbReference>
<dbReference type="PROSITE" id="PS50897">
    <property type="entry name" value="CTLH"/>
    <property type="match status" value="1"/>
</dbReference>
<evidence type="ECO:0000259" key="2">
    <source>
        <dbReference type="PROSITE" id="PS50188"/>
    </source>
</evidence>
<dbReference type="SMART" id="SM00449">
    <property type="entry name" value="SPRY"/>
    <property type="match status" value="1"/>
</dbReference>
<dbReference type="CDD" id="cd12885">
    <property type="entry name" value="SPRY_RanBP_like"/>
    <property type="match status" value="1"/>
</dbReference>
<dbReference type="OrthoDB" id="3979646at2759"/>
<feature type="domain" description="CTLH" evidence="3">
    <location>
        <begin position="477"/>
        <end position="534"/>
    </location>
</feature>
<dbReference type="PROSITE" id="PS50896">
    <property type="entry name" value="LISH"/>
    <property type="match status" value="1"/>
</dbReference>
<gene>
    <name evidence="4" type="ORF">CYFA0S_11e03246g</name>
</gene>
<dbReference type="InterPro" id="IPR013320">
    <property type="entry name" value="ConA-like_dom_sf"/>
</dbReference>
<evidence type="ECO:0000259" key="3">
    <source>
        <dbReference type="PROSITE" id="PS50897"/>
    </source>
</evidence>
<dbReference type="InterPro" id="IPR050618">
    <property type="entry name" value="Ubq-SigPath_Reg"/>
</dbReference>
<dbReference type="PROSITE" id="PS50188">
    <property type="entry name" value="B302_SPRY"/>
    <property type="match status" value="1"/>
</dbReference>
<feature type="region of interest" description="Disordered" evidence="1">
    <location>
        <begin position="128"/>
        <end position="174"/>
    </location>
</feature>
<feature type="domain" description="B30.2/SPRY" evidence="2">
    <location>
        <begin position="163"/>
        <end position="365"/>
    </location>
</feature>
<dbReference type="InterPro" id="IPR001870">
    <property type="entry name" value="B30.2/SPRY"/>
</dbReference>
<dbReference type="PhylomeDB" id="A0A061B1C3"/>
<evidence type="ECO:0000256" key="1">
    <source>
        <dbReference type="SAM" id="MobiDB-lite"/>
    </source>
</evidence>
<feature type="compositionally biased region" description="Basic residues" evidence="1">
    <location>
        <begin position="152"/>
        <end position="168"/>
    </location>
</feature>
<accession>A0A061B1C3</accession>
<dbReference type="AlphaFoldDB" id="A0A061B1C3"/>